<dbReference type="CDD" id="cd06225">
    <property type="entry name" value="HAMP"/>
    <property type="match status" value="1"/>
</dbReference>
<dbReference type="EMBL" id="ABVQ01000035">
    <property type="protein sequence ID" value="EEC57813.1"/>
    <property type="molecule type" value="Genomic_DNA"/>
</dbReference>
<dbReference type="eggNOG" id="COG0840">
    <property type="taxonomic scope" value="Bacteria"/>
</dbReference>
<dbReference type="CDD" id="cd11386">
    <property type="entry name" value="MCP_signal"/>
    <property type="match status" value="1"/>
</dbReference>
<dbReference type="GO" id="GO:0016020">
    <property type="term" value="C:membrane"/>
    <property type="evidence" value="ECO:0007669"/>
    <property type="project" value="InterPro"/>
</dbReference>
<dbReference type="AlphaFoldDB" id="B7AQ41"/>
<evidence type="ECO:0000259" key="7">
    <source>
        <dbReference type="PROSITE" id="PS50885"/>
    </source>
</evidence>
<accession>B7AQ41</accession>
<dbReference type="Gene3D" id="3.30.450.20">
    <property type="entry name" value="PAS domain"/>
    <property type="match status" value="1"/>
</dbReference>
<dbReference type="STRING" id="483218.BACPEC_00797"/>
<organism evidence="8 9">
    <name type="scientific">[Bacteroides] pectinophilus ATCC 43243</name>
    <dbReference type="NCBI Taxonomy" id="483218"/>
    <lineage>
        <taxon>Bacteria</taxon>
        <taxon>Bacillati</taxon>
        <taxon>Bacillota</taxon>
        <taxon>Clostridia</taxon>
        <taxon>Eubacteriales</taxon>
    </lineage>
</organism>
<dbReference type="SMART" id="SM00283">
    <property type="entry name" value="MA"/>
    <property type="match status" value="1"/>
</dbReference>
<keyword evidence="5" id="KW-0812">Transmembrane</keyword>
<keyword evidence="9" id="KW-1185">Reference proteome</keyword>
<dbReference type="PANTHER" id="PTHR32089:SF114">
    <property type="entry name" value="METHYL-ACCEPTING CHEMOTAXIS PROTEIN MCPB"/>
    <property type="match status" value="1"/>
</dbReference>
<evidence type="ECO:0008006" key="10">
    <source>
        <dbReference type="Google" id="ProtNLM"/>
    </source>
</evidence>
<dbReference type="Gene3D" id="1.10.287.950">
    <property type="entry name" value="Methyl-accepting chemotaxis protein"/>
    <property type="match status" value="1"/>
</dbReference>
<dbReference type="Pfam" id="PF00672">
    <property type="entry name" value="HAMP"/>
    <property type="match status" value="1"/>
</dbReference>
<evidence type="ECO:0000256" key="5">
    <source>
        <dbReference type="SAM" id="Phobius"/>
    </source>
</evidence>
<feature type="coiled-coil region" evidence="4">
    <location>
        <begin position="638"/>
        <end position="672"/>
    </location>
</feature>
<evidence type="ECO:0000256" key="2">
    <source>
        <dbReference type="ARBA" id="ARBA00029447"/>
    </source>
</evidence>
<reference evidence="8 9" key="1">
    <citation type="submission" date="2008-11" db="EMBL/GenBank/DDBJ databases">
        <title>Draft genome sequence of Bacteroides pectinophilus (ATCC 43243).</title>
        <authorList>
            <person name="Sudarsanam P."/>
            <person name="Ley R."/>
            <person name="Guruge J."/>
            <person name="Turnbaugh P.J."/>
            <person name="Mahowald M."/>
            <person name="Liep D."/>
            <person name="Gordon J."/>
        </authorList>
    </citation>
    <scope>NUCLEOTIDE SEQUENCE [LARGE SCALE GENOMIC DNA]</scope>
    <source>
        <strain evidence="8 9">ATCC 43243</strain>
    </source>
</reference>
<dbReference type="Gene3D" id="6.10.340.10">
    <property type="match status" value="1"/>
</dbReference>
<proteinExistence type="inferred from homology"/>
<keyword evidence="5" id="KW-0472">Membrane</keyword>
<dbReference type="Proteomes" id="UP000003136">
    <property type="component" value="Unassembled WGS sequence"/>
</dbReference>
<reference evidence="8 9" key="2">
    <citation type="submission" date="2008-11" db="EMBL/GenBank/DDBJ databases">
        <authorList>
            <person name="Fulton L."/>
            <person name="Clifton S."/>
            <person name="Fulton B."/>
            <person name="Xu J."/>
            <person name="Minx P."/>
            <person name="Pepin K.H."/>
            <person name="Johnson M."/>
            <person name="Bhonagiri V."/>
            <person name="Nash W.E."/>
            <person name="Mardis E.R."/>
            <person name="Wilson R.K."/>
        </authorList>
    </citation>
    <scope>NUCLEOTIDE SEQUENCE [LARGE SCALE GENOMIC DNA]</scope>
    <source>
        <strain evidence="8 9">ATCC 43243</strain>
    </source>
</reference>
<dbReference type="CDD" id="cd18774">
    <property type="entry name" value="PDC2_HK_sensor"/>
    <property type="match status" value="1"/>
</dbReference>
<dbReference type="SUPFAM" id="SSF58104">
    <property type="entry name" value="Methyl-accepting chemotaxis protein (MCP) signaling domain"/>
    <property type="match status" value="1"/>
</dbReference>
<evidence type="ECO:0000313" key="8">
    <source>
        <dbReference type="EMBL" id="EEC57813.1"/>
    </source>
</evidence>
<dbReference type="PROSITE" id="PS50111">
    <property type="entry name" value="CHEMOTAXIS_TRANSDUC_2"/>
    <property type="match status" value="1"/>
</dbReference>
<comment type="similarity">
    <text evidence="2">Belongs to the methyl-accepting chemotaxis (MCP) protein family.</text>
</comment>
<keyword evidence="5" id="KW-1133">Transmembrane helix</keyword>
<dbReference type="Pfam" id="PF00015">
    <property type="entry name" value="MCPsignal"/>
    <property type="match status" value="1"/>
</dbReference>
<feature type="transmembrane region" description="Helical" evidence="5">
    <location>
        <begin position="299"/>
        <end position="321"/>
    </location>
</feature>
<feature type="transmembrane region" description="Helical" evidence="5">
    <location>
        <begin position="12"/>
        <end position="30"/>
    </location>
</feature>
<feature type="domain" description="HAMP" evidence="7">
    <location>
        <begin position="321"/>
        <end position="373"/>
    </location>
</feature>
<keyword evidence="4" id="KW-0175">Coiled coil</keyword>
<dbReference type="PANTHER" id="PTHR32089">
    <property type="entry name" value="METHYL-ACCEPTING CHEMOTAXIS PROTEIN MCPB"/>
    <property type="match status" value="1"/>
</dbReference>
<name>B7AQ41_9FIRM</name>
<evidence type="ECO:0000259" key="6">
    <source>
        <dbReference type="PROSITE" id="PS50111"/>
    </source>
</evidence>
<dbReference type="InterPro" id="IPR003660">
    <property type="entry name" value="HAMP_dom"/>
</dbReference>
<sequence length="679" mass="72905">MKKLQSIRYKLIAGFILPVVLIIILGVMSYTTASKAVTSSFEASAQSAIQKTAEYYDLMFSGIKASANELVNDSVVQGYYSGSYETNSVEEANAYSDIRAKVTSVSTTNTQIKGMYIFGKSGKDIYLSANSMSGSEYSNINKTDEAKKIDSDRSVWLSSHSYIDSQTNIDYGVSYGRQVIGSSKRGVGYMFVDIDKEYIVNPISSVDIGNKSMVALIAPDGGENVVIKDSEAEDGRVYFADKDFYTQALESENESGYSYVKYDGKSQLFIYSKTGSEGFMVCALVPRSVIVAQAGGIKFITITMIIIALIGAIIIGGIMAADIGNVIKKVIGGTDKAANGDLTATVNVHRKDEFGALAGGINNMIGNMKQLINDTKSVSGRVDESAAVVTDSVHTMLSATREITDAISGIEKGIVQQAEDSESCMKQMDELSDKINVVSDNSEKIARIAESARDIVKSGLDTIDVLNTNVHDTVGITTEVISGIEQLETATKSIGKIVNAINDIADQTNLLSLNASIEAARAGEAGRGFAVVADEIRKLADQSVESVNQIREIVEDITSGTRQTVNVARRAEDVVAVQENSLKDTVTVFNDIQSHVGELIQSLEYITSGITDIATTKADSIMSIQNISAVSQETAATAEEVTQNADKQMKAVEALNAAAEKLDRDAHELEEAIGLFKVE</sequence>
<gene>
    <name evidence="8" type="ORF">BACPEC_00797</name>
</gene>
<keyword evidence="1 3" id="KW-0807">Transducer</keyword>
<dbReference type="PROSITE" id="PS50885">
    <property type="entry name" value="HAMP"/>
    <property type="match status" value="1"/>
</dbReference>
<evidence type="ECO:0000256" key="1">
    <source>
        <dbReference type="ARBA" id="ARBA00023224"/>
    </source>
</evidence>
<dbReference type="GO" id="GO:0007165">
    <property type="term" value="P:signal transduction"/>
    <property type="evidence" value="ECO:0007669"/>
    <property type="project" value="UniProtKB-KW"/>
</dbReference>
<evidence type="ECO:0000256" key="3">
    <source>
        <dbReference type="PROSITE-ProRule" id="PRU00284"/>
    </source>
</evidence>
<evidence type="ECO:0000256" key="4">
    <source>
        <dbReference type="SAM" id="Coils"/>
    </source>
</evidence>
<dbReference type="InterPro" id="IPR004089">
    <property type="entry name" value="MCPsignal_dom"/>
</dbReference>
<dbReference type="HOGENOM" id="CLU_000445_107_19_9"/>
<protein>
    <recommendedName>
        <fullName evidence="10">Methyl-accepting chemotaxis protein</fullName>
    </recommendedName>
</protein>
<evidence type="ECO:0000313" key="9">
    <source>
        <dbReference type="Proteomes" id="UP000003136"/>
    </source>
</evidence>
<comment type="caution">
    <text evidence="8">The sequence shown here is derived from an EMBL/GenBank/DDBJ whole genome shotgun (WGS) entry which is preliminary data.</text>
</comment>
<dbReference type="SMART" id="SM00304">
    <property type="entry name" value="HAMP"/>
    <property type="match status" value="1"/>
</dbReference>
<feature type="domain" description="Methyl-accepting transducer" evidence="6">
    <location>
        <begin position="392"/>
        <end position="649"/>
    </location>
</feature>